<feature type="transmembrane region" description="Helical" evidence="6">
    <location>
        <begin position="161"/>
        <end position="181"/>
    </location>
</feature>
<dbReference type="Proteomes" id="UP001589818">
    <property type="component" value="Unassembled WGS sequence"/>
</dbReference>
<keyword evidence="8" id="KW-1185">Reference proteome</keyword>
<gene>
    <name evidence="7" type="ORF">ACFFJ8_20490</name>
</gene>
<evidence type="ECO:0000256" key="2">
    <source>
        <dbReference type="ARBA" id="ARBA00022475"/>
    </source>
</evidence>
<dbReference type="EMBL" id="JBHLVF010000034">
    <property type="protein sequence ID" value="MFC0393734.1"/>
    <property type="molecule type" value="Genomic_DNA"/>
</dbReference>
<evidence type="ECO:0000313" key="8">
    <source>
        <dbReference type="Proteomes" id="UP001589818"/>
    </source>
</evidence>
<evidence type="ECO:0000256" key="3">
    <source>
        <dbReference type="ARBA" id="ARBA00022692"/>
    </source>
</evidence>
<name>A0ABV6JE49_9BACL</name>
<accession>A0ABV6JE49</accession>
<evidence type="ECO:0000313" key="7">
    <source>
        <dbReference type="EMBL" id="MFC0393734.1"/>
    </source>
</evidence>
<evidence type="ECO:0000256" key="1">
    <source>
        <dbReference type="ARBA" id="ARBA00004651"/>
    </source>
</evidence>
<dbReference type="InterPro" id="IPR051461">
    <property type="entry name" value="UPF0750_membrane"/>
</dbReference>
<keyword evidence="3 6" id="KW-0812">Transmembrane</keyword>
<dbReference type="Pfam" id="PF02588">
    <property type="entry name" value="YitT_membrane"/>
    <property type="match status" value="1"/>
</dbReference>
<evidence type="ECO:0000256" key="6">
    <source>
        <dbReference type="SAM" id="Phobius"/>
    </source>
</evidence>
<dbReference type="PANTHER" id="PTHR33545">
    <property type="entry name" value="UPF0750 MEMBRANE PROTEIN YITT-RELATED"/>
    <property type="match status" value="1"/>
</dbReference>
<keyword evidence="4 6" id="KW-1133">Transmembrane helix</keyword>
<comment type="caution">
    <text evidence="7">The sequence shown here is derived from an EMBL/GenBank/DDBJ whole genome shotgun (WGS) entry which is preliminary data.</text>
</comment>
<dbReference type="InterPro" id="IPR003740">
    <property type="entry name" value="YitT"/>
</dbReference>
<dbReference type="PANTHER" id="PTHR33545:SF3">
    <property type="entry name" value="UPF0750 MEMBRANE PROTEIN YQFU"/>
    <property type="match status" value="1"/>
</dbReference>
<organism evidence="7 8">
    <name type="scientific">Paenibacillus mendelii</name>
    <dbReference type="NCBI Taxonomy" id="206163"/>
    <lineage>
        <taxon>Bacteria</taxon>
        <taxon>Bacillati</taxon>
        <taxon>Bacillota</taxon>
        <taxon>Bacilli</taxon>
        <taxon>Bacillales</taxon>
        <taxon>Paenibacillaceae</taxon>
        <taxon>Paenibacillus</taxon>
    </lineage>
</organism>
<sequence length="288" mass="31220">MRESNVTNPERIDQEREGFSKKPTMDLLFVVAGALLASVSIELFLVPNQLVVSGMTGVSMMLAYGMEMRIGILLLLLNLPFLYFGARRLHKERLFIGFYGLLAFGIASMALHPVPGLTENLMPAAILGGAVLGIGIGLVIRCGGFLDAAERMGTAWMGRRYALLLSITANAGVLLAAWALFEYEQLLHSAVATAVVLLAANRFLYGSSALERMIRIESGRAEEVAAAIAAATGRIAVRLPSQPRREEGFTALHLEVSRLEEAAIREAALKADPDALINVRRGGHRSRY</sequence>
<feature type="transmembrane region" description="Helical" evidence="6">
    <location>
        <begin position="187"/>
        <end position="205"/>
    </location>
</feature>
<proteinExistence type="predicted"/>
<comment type="subcellular location">
    <subcellularLocation>
        <location evidence="1">Cell membrane</location>
        <topology evidence="1">Multi-pass membrane protein</topology>
    </subcellularLocation>
</comment>
<keyword evidence="5 6" id="KW-0472">Membrane</keyword>
<feature type="transmembrane region" description="Helical" evidence="6">
    <location>
        <begin position="121"/>
        <end position="140"/>
    </location>
</feature>
<dbReference type="RefSeq" id="WP_204820587.1">
    <property type="nucleotide sequence ID" value="NZ_JANHOF010000013.1"/>
</dbReference>
<feature type="transmembrane region" description="Helical" evidence="6">
    <location>
        <begin position="66"/>
        <end position="84"/>
    </location>
</feature>
<feature type="transmembrane region" description="Helical" evidence="6">
    <location>
        <begin position="96"/>
        <end position="115"/>
    </location>
</feature>
<feature type="transmembrane region" description="Helical" evidence="6">
    <location>
        <begin position="27"/>
        <end position="46"/>
    </location>
</feature>
<evidence type="ECO:0000256" key="4">
    <source>
        <dbReference type="ARBA" id="ARBA00022989"/>
    </source>
</evidence>
<reference evidence="7 8" key="1">
    <citation type="submission" date="2024-09" db="EMBL/GenBank/DDBJ databases">
        <authorList>
            <person name="Sun Q."/>
            <person name="Mori K."/>
        </authorList>
    </citation>
    <scope>NUCLEOTIDE SEQUENCE [LARGE SCALE GENOMIC DNA]</scope>
    <source>
        <strain evidence="7 8">CCM 4839</strain>
    </source>
</reference>
<keyword evidence="2" id="KW-1003">Cell membrane</keyword>
<protein>
    <submittedName>
        <fullName evidence="7">YitT family protein</fullName>
    </submittedName>
</protein>
<evidence type="ECO:0000256" key="5">
    <source>
        <dbReference type="ARBA" id="ARBA00023136"/>
    </source>
</evidence>